<dbReference type="GO" id="GO:0005634">
    <property type="term" value="C:nucleus"/>
    <property type="evidence" value="ECO:0007669"/>
    <property type="project" value="TreeGrafter"/>
</dbReference>
<keyword evidence="3" id="KW-1185">Reference proteome</keyword>
<reference evidence="2" key="1">
    <citation type="submission" date="2021-03" db="EMBL/GenBank/DDBJ databases">
        <authorList>
            <person name="Tagirdzhanova G."/>
        </authorList>
    </citation>
    <scope>NUCLEOTIDE SEQUENCE</scope>
</reference>
<dbReference type="PANTHER" id="PTHR13360:SF1">
    <property type="entry name" value="ACTIVATING SIGNAL COINTEGRATOR 1 COMPLEX SUBUNIT 1"/>
    <property type="match status" value="1"/>
</dbReference>
<dbReference type="PANTHER" id="PTHR13360">
    <property type="entry name" value="ACTIVATING SIGNAL COINTEGRATOR 1 COMPLEX SUBUNIT 1"/>
    <property type="match status" value="1"/>
</dbReference>
<dbReference type="InterPro" id="IPR009210">
    <property type="entry name" value="ASCC1"/>
</dbReference>
<dbReference type="GO" id="GO:0006307">
    <property type="term" value="P:DNA alkylation repair"/>
    <property type="evidence" value="ECO:0007669"/>
    <property type="project" value="InterPro"/>
</dbReference>
<dbReference type="GO" id="GO:0006355">
    <property type="term" value="P:regulation of DNA-templated transcription"/>
    <property type="evidence" value="ECO:0007669"/>
    <property type="project" value="TreeGrafter"/>
</dbReference>
<proteinExistence type="predicted"/>
<dbReference type="AlphaFoldDB" id="A0A8H3I7U8"/>
<comment type="caution">
    <text evidence="2">The sequence shown here is derived from an EMBL/GenBank/DDBJ whole genome shotgun (WGS) entry which is preliminary data.</text>
</comment>
<organism evidence="2 3">
    <name type="scientific">Alectoria fallacina</name>
    <dbReference type="NCBI Taxonomy" id="1903189"/>
    <lineage>
        <taxon>Eukaryota</taxon>
        <taxon>Fungi</taxon>
        <taxon>Dikarya</taxon>
        <taxon>Ascomycota</taxon>
        <taxon>Pezizomycotina</taxon>
        <taxon>Lecanoromycetes</taxon>
        <taxon>OSLEUM clade</taxon>
        <taxon>Lecanoromycetidae</taxon>
        <taxon>Lecanorales</taxon>
        <taxon>Lecanorineae</taxon>
        <taxon>Parmeliaceae</taxon>
        <taxon>Alectoria</taxon>
    </lineage>
</organism>
<evidence type="ECO:0000313" key="3">
    <source>
        <dbReference type="Proteomes" id="UP000664203"/>
    </source>
</evidence>
<accession>A0A8H3I7U8</accession>
<name>A0A8H3I7U8_9LECA</name>
<feature type="compositionally biased region" description="Basic and acidic residues" evidence="1">
    <location>
        <begin position="249"/>
        <end position="263"/>
    </location>
</feature>
<feature type="region of interest" description="Disordered" evidence="1">
    <location>
        <begin position="249"/>
        <end position="269"/>
    </location>
</feature>
<evidence type="ECO:0000313" key="2">
    <source>
        <dbReference type="EMBL" id="CAF9906545.1"/>
    </source>
</evidence>
<gene>
    <name evidence="2" type="ORF">ALECFALPRED_002427</name>
</gene>
<sequence length="269" mass="30302">MSIIKARRSQAYKDFTHYLSIPLATRSSRPHLNASFARFERETSAKIPKGSVQNPDFVTLGLGRLKLNSKDRVDACLKHLHGLDMHEMLRVAAVNAIGRQPDFQSLPYEGATPHAFGVATTIDFSPLKVDVSGISCSHPSHAVFLGSSVIDRTHWLQHFQHILLNSLFKAGFLVNAFHNQVGVVNTGLPSTWGHKRVYDRKTGRWYSPGRPRTPQFDARDLIQEWRDHDWVTNIQLEKLCVHGLGSRERLPDGGAREKRKTEIDSIALP</sequence>
<dbReference type="OrthoDB" id="5366442at2759"/>
<protein>
    <submittedName>
        <fullName evidence="2">Uncharacterized protein</fullName>
    </submittedName>
</protein>
<evidence type="ECO:0000256" key="1">
    <source>
        <dbReference type="SAM" id="MobiDB-lite"/>
    </source>
</evidence>
<dbReference type="Proteomes" id="UP000664203">
    <property type="component" value="Unassembled WGS sequence"/>
</dbReference>
<dbReference type="Gene3D" id="3.90.1140.10">
    <property type="entry name" value="Cyclic phosphodiesterase"/>
    <property type="match status" value="1"/>
</dbReference>
<dbReference type="EMBL" id="CAJPDR010000017">
    <property type="protein sequence ID" value="CAF9906545.1"/>
    <property type="molecule type" value="Genomic_DNA"/>
</dbReference>